<protein>
    <submittedName>
        <fullName evidence="1">Uncharacterized protein</fullName>
    </submittedName>
</protein>
<comment type="caution">
    <text evidence="1">The sequence shown here is derived from an EMBL/GenBank/DDBJ whole genome shotgun (WGS) entry which is preliminary data.</text>
</comment>
<dbReference type="AlphaFoldDB" id="A0A537K035"/>
<accession>A0A537K035</accession>
<dbReference type="Proteomes" id="UP000318509">
    <property type="component" value="Unassembled WGS sequence"/>
</dbReference>
<evidence type="ECO:0000313" key="2">
    <source>
        <dbReference type="Proteomes" id="UP000318509"/>
    </source>
</evidence>
<proteinExistence type="predicted"/>
<organism evidence="1 2">
    <name type="scientific">Candidatus Segetimicrobium genomatis</name>
    <dbReference type="NCBI Taxonomy" id="2569760"/>
    <lineage>
        <taxon>Bacteria</taxon>
        <taxon>Bacillati</taxon>
        <taxon>Candidatus Sysuimicrobiota</taxon>
        <taxon>Candidatus Sysuimicrobiia</taxon>
        <taxon>Candidatus Sysuimicrobiales</taxon>
        <taxon>Candidatus Segetimicrobiaceae</taxon>
        <taxon>Candidatus Segetimicrobium</taxon>
    </lineage>
</organism>
<gene>
    <name evidence="1" type="ORF">E6H00_10570</name>
</gene>
<reference evidence="1 2" key="1">
    <citation type="journal article" date="2019" name="Nat. Microbiol.">
        <title>Mediterranean grassland soil C-N compound turnover is dependent on rainfall and depth, and is mediated by genomically divergent microorganisms.</title>
        <authorList>
            <person name="Diamond S."/>
            <person name="Andeer P.F."/>
            <person name="Li Z."/>
            <person name="Crits-Christoph A."/>
            <person name="Burstein D."/>
            <person name="Anantharaman K."/>
            <person name="Lane K.R."/>
            <person name="Thomas B.C."/>
            <person name="Pan C."/>
            <person name="Northen T.R."/>
            <person name="Banfield J.F."/>
        </authorList>
    </citation>
    <scope>NUCLEOTIDE SEQUENCE [LARGE SCALE GENOMIC DNA]</scope>
    <source>
        <strain evidence="1">NP_3</strain>
    </source>
</reference>
<sequence>MDDLEARKVLKVFGMQVTDFMGRRRELTEQAATAILGQDRQTLTQLLATLMTETSELHRRWLEVTNLVLQEEREAYSEMARLLEQAGQTERTLPEV</sequence>
<evidence type="ECO:0000313" key="1">
    <source>
        <dbReference type="EMBL" id="TMI89148.1"/>
    </source>
</evidence>
<name>A0A537K035_9BACT</name>
<dbReference type="EMBL" id="VBAK01000129">
    <property type="protein sequence ID" value="TMI89148.1"/>
    <property type="molecule type" value="Genomic_DNA"/>
</dbReference>